<evidence type="ECO:0000313" key="4">
    <source>
        <dbReference type="Proteomes" id="UP000177325"/>
    </source>
</evidence>
<organism evidence="3 4">
    <name type="scientific">Candidatus Kaiserbacteria bacterium RIFCSPLOWO2_12_FULL_45_26</name>
    <dbReference type="NCBI Taxonomy" id="1798525"/>
    <lineage>
        <taxon>Bacteria</taxon>
        <taxon>Candidatus Kaiseribacteriota</taxon>
    </lineage>
</organism>
<dbReference type="STRING" id="1798525.A3G90_01820"/>
<accession>A0A1F6FG21</accession>
<reference evidence="3 4" key="1">
    <citation type="journal article" date="2016" name="Nat. Commun.">
        <title>Thousands of microbial genomes shed light on interconnected biogeochemical processes in an aquifer system.</title>
        <authorList>
            <person name="Anantharaman K."/>
            <person name="Brown C.T."/>
            <person name="Hug L.A."/>
            <person name="Sharon I."/>
            <person name="Castelle C.J."/>
            <person name="Probst A.J."/>
            <person name="Thomas B.C."/>
            <person name="Singh A."/>
            <person name="Wilkins M.J."/>
            <person name="Karaoz U."/>
            <person name="Brodie E.L."/>
            <person name="Williams K.H."/>
            <person name="Hubbard S.S."/>
            <person name="Banfield J.F."/>
        </authorList>
    </citation>
    <scope>NUCLEOTIDE SEQUENCE [LARGE SCALE GENOMIC DNA]</scope>
</reference>
<proteinExistence type="predicted"/>
<gene>
    <name evidence="3" type="ORF">A3G90_01820</name>
</gene>
<dbReference type="AlphaFoldDB" id="A0A1F6FG21"/>
<feature type="compositionally biased region" description="Acidic residues" evidence="1">
    <location>
        <begin position="234"/>
        <end position="252"/>
    </location>
</feature>
<feature type="region of interest" description="Disordered" evidence="1">
    <location>
        <begin position="1"/>
        <end position="22"/>
    </location>
</feature>
<evidence type="ECO:0000256" key="2">
    <source>
        <dbReference type="SAM" id="Phobius"/>
    </source>
</evidence>
<evidence type="ECO:0000256" key="1">
    <source>
        <dbReference type="SAM" id="MobiDB-lite"/>
    </source>
</evidence>
<evidence type="ECO:0008006" key="5">
    <source>
        <dbReference type="Google" id="ProtNLM"/>
    </source>
</evidence>
<dbReference type="EMBL" id="MFMM01000001">
    <property type="protein sequence ID" value="OGG84799.1"/>
    <property type="molecule type" value="Genomic_DNA"/>
</dbReference>
<keyword evidence="2" id="KW-0472">Membrane</keyword>
<comment type="caution">
    <text evidence="3">The sequence shown here is derived from an EMBL/GenBank/DDBJ whole genome shotgun (WGS) entry which is preliminary data.</text>
</comment>
<dbReference type="Proteomes" id="UP000177325">
    <property type="component" value="Unassembled WGS sequence"/>
</dbReference>
<protein>
    <recommendedName>
        <fullName evidence="5">Fimbrial assembly protein</fullName>
    </recommendedName>
</protein>
<name>A0A1F6FG21_9BACT</name>
<keyword evidence="2" id="KW-0812">Transmembrane</keyword>
<feature type="region of interest" description="Disordered" evidence="1">
    <location>
        <begin position="224"/>
        <end position="252"/>
    </location>
</feature>
<feature type="compositionally biased region" description="Low complexity" evidence="1">
    <location>
        <begin position="224"/>
        <end position="233"/>
    </location>
</feature>
<evidence type="ECO:0000313" key="3">
    <source>
        <dbReference type="EMBL" id="OGG84799.1"/>
    </source>
</evidence>
<feature type="transmembrane region" description="Helical" evidence="2">
    <location>
        <begin position="27"/>
        <end position="51"/>
    </location>
</feature>
<keyword evidence="2" id="KW-1133">Transmembrane helix</keyword>
<sequence length="252" mass="27508">MPGSSNTSFIPKRNPATGDKRNSRRQVYVGTFVVRILFIASLLATLGVFVYEYRLNKALDAEIVALNTAIVTFNEAEMQRVQEADLRLSQANTRLAYSASIVTLLEAVEASVTDSVQITELDIARVSDEAFEVQAKIKTTSFDSVMFQRTILDSGRTLAFAEIKDLVLQNVPPDTAAFAEQLETQDTGEFAIGFQVLLAVDQANIPHTIAPIESPVVPVSEVVSTTTEGTTVESEVDDSAAEQTEETNQEQI</sequence>